<evidence type="ECO:0000256" key="8">
    <source>
        <dbReference type="ARBA" id="ARBA00048505"/>
    </source>
</evidence>
<gene>
    <name evidence="9 11" type="primary">pqqB</name>
    <name evidence="11" type="ORF">ACFPOF_01705</name>
</gene>
<dbReference type="PANTHER" id="PTHR42663:SF7">
    <property type="entry name" value="COENZYME PQQ SYNTHESIS PROTEIN B"/>
    <property type="match status" value="1"/>
</dbReference>
<dbReference type="PANTHER" id="PTHR42663">
    <property type="entry name" value="HYDROLASE C777.06C-RELATED-RELATED"/>
    <property type="match status" value="1"/>
</dbReference>
<organism evidence="11 12">
    <name type="scientific">Cohnella soli</name>
    <dbReference type="NCBI Taxonomy" id="425005"/>
    <lineage>
        <taxon>Bacteria</taxon>
        <taxon>Bacillati</taxon>
        <taxon>Bacillota</taxon>
        <taxon>Bacilli</taxon>
        <taxon>Bacillales</taxon>
        <taxon>Paenibacillaceae</taxon>
        <taxon>Cohnella</taxon>
    </lineage>
</organism>
<dbReference type="HAMAP" id="MF_00653">
    <property type="entry name" value="PQQ_syn_PqqB"/>
    <property type="match status" value="1"/>
</dbReference>
<sequence>MFIRVLGSAAGGGFPQWNCDCPTCRRARTGHRSIRARTTDSLAVSDNGKSWYLINATPDVGAQVEAFAALHPGPYIRETPIRGVILTDAELDHTIGLLQMRENAEIEVYAPSCVLQALSGPLPIRRILEPYAKFHWSNVEAGESFWLFEERLNVYPFRLGCKPPRYATASVDKEKEAWVMGYRITDRLTGGVFVYAPGIESWTDELTEHLSHADCVMIDGTFWEADELQRLGVSDLLASEMGHVPISGPSGSLERLADLTAKRKIYIHINNTNPILDEHSAEYHRLRSLGIEIGFDGLAAEV</sequence>
<dbReference type="SUPFAM" id="SSF56281">
    <property type="entry name" value="Metallo-hydrolase/oxidoreductase"/>
    <property type="match status" value="1"/>
</dbReference>
<accession>A0ABW0HJR6</accession>
<dbReference type="Pfam" id="PF12706">
    <property type="entry name" value="Lactamase_B_2"/>
    <property type="match status" value="1"/>
</dbReference>
<dbReference type="CDD" id="cd16274">
    <property type="entry name" value="PQQB-like_MBL-fold"/>
    <property type="match status" value="1"/>
</dbReference>
<dbReference type="NCBIfam" id="TIGR02108">
    <property type="entry name" value="PQQ_syn_pqqB"/>
    <property type="match status" value="1"/>
</dbReference>
<evidence type="ECO:0000256" key="5">
    <source>
        <dbReference type="ARBA" id="ARBA00022905"/>
    </source>
</evidence>
<reference evidence="12" key="1">
    <citation type="journal article" date="2019" name="Int. J. Syst. Evol. Microbiol.">
        <title>The Global Catalogue of Microorganisms (GCM) 10K type strain sequencing project: providing services to taxonomists for standard genome sequencing and annotation.</title>
        <authorList>
            <consortium name="The Broad Institute Genomics Platform"/>
            <consortium name="The Broad Institute Genome Sequencing Center for Infectious Disease"/>
            <person name="Wu L."/>
            <person name="Ma J."/>
        </authorList>
    </citation>
    <scope>NUCLEOTIDE SEQUENCE [LARGE SCALE GENOMIC DNA]</scope>
    <source>
        <strain evidence="12">CGMCC 1.18575</strain>
    </source>
</reference>
<comment type="catalytic activity">
    <reaction evidence="6">
        <text>3',5'-cyclic CMP + H2O = CMP + H(+)</text>
        <dbReference type="Rhea" id="RHEA:72675"/>
        <dbReference type="ChEBI" id="CHEBI:15377"/>
        <dbReference type="ChEBI" id="CHEBI:15378"/>
        <dbReference type="ChEBI" id="CHEBI:58003"/>
        <dbReference type="ChEBI" id="CHEBI:60377"/>
    </reaction>
    <physiologicalReaction direction="left-to-right" evidence="6">
        <dbReference type="Rhea" id="RHEA:72676"/>
    </physiologicalReaction>
</comment>
<evidence type="ECO:0000256" key="2">
    <source>
        <dbReference type="ARBA" id="ARBA00008481"/>
    </source>
</evidence>
<evidence type="ECO:0000256" key="7">
    <source>
        <dbReference type="ARBA" id="ARBA00034301"/>
    </source>
</evidence>
<dbReference type="InterPro" id="IPR001279">
    <property type="entry name" value="Metallo-B-lactamas"/>
</dbReference>
<keyword evidence="5 9" id="KW-0884">PQQ biosynthesis</keyword>
<dbReference type="EMBL" id="JBHSMI010000002">
    <property type="protein sequence ID" value="MFC5401436.1"/>
    <property type="molecule type" value="Genomic_DNA"/>
</dbReference>
<evidence type="ECO:0000256" key="4">
    <source>
        <dbReference type="ARBA" id="ARBA00022448"/>
    </source>
</evidence>
<protein>
    <recommendedName>
        <fullName evidence="3 9">Coenzyme PQQ synthesis protein B</fullName>
    </recommendedName>
    <alternativeName>
        <fullName evidence="9">Pyrroloquinoline quinone biosynthesis protein B</fullName>
    </alternativeName>
</protein>
<evidence type="ECO:0000313" key="11">
    <source>
        <dbReference type="EMBL" id="MFC5401436.1"/>
    </source>
</evidence>
<evidence type="ECO:0000256" key="9">
    <source>
        <dbReference type="HAMAP-Rule" id="MF_00653"/>
    </source>
</evidence>
<comment type="catalytic activity">
    <reaction evidence="8">
        <text>3',5'-cyclic UMP + H2O = UMP + H(+)</text>
        <dbReference type="Rhea" id="RHEA:70575"/>
        <dbReference type="ChEBI" id="CHEBI:15377"/>
        <dbReference type="ChEBI" id="CHEBI:15378"/>
        <dbReference type="ChEBI" id="CHEBI:57865"/>
        <dbReference type="ChEBI" id="CHEBI:184387"/>
    </reaction>
    <physiologicalReaction direction="left-to-right" evidence="8">
        <dbReference type="Rhea" id="RHEA:70576"/>
    </physiologicalReaction>
</comment>
<dbReference type="Gene3D" id="3.60.15.10">
    <property type="entry name" value="Ribonuclease Z/Hydroxyacylglutathione hydrolase-like"/>
    <property type="match status" value="1"/>
</dbReference>
<dbReference type="Proteomes" id="UP001596113">
    <property type="component" value="Unassembled WGS sequence"/>
</dbReference>
<comment type="function">
    <text evidence="7">Counteracts the endogenous Pycsar antiviral defense system. Phosphodiesterase that enables metal-dependent hydrolysis of host cyclic nucleotide Pycsar defense signals such as cCMP and cUMP.</text>
</comment>
<dbReference type="InterPro" id="IPR036866">
    <property type="entry name" value="RibonucZ/Hydroxyglut_hydro"/>
</dbReference>
<evidence type="ECO:0000256" key="1">
    <source>
        <dbReference type="ARBA" id="ARBA00004886"/>
    </source>
</evidence>
<keyword evidence="12" id="KW-1185">Reference proteome</keyword>
<dbReference type="InterPro" id="IPR011842">
    <property type="entry name" value="PQQ_synth_PqqB"/>
</dbReference>
<evidence type="ECO:0000256" key="6">
    <source>
        <dbReference type="ARBA" id="ARBA00034221"/>
    </source>
</evidence>
<dbReference type="RefSeq" id="WP_378128983.1">
    <property type="nucleotide sequence ID" value="NZ_JBHSMI010000002.1"/>
</dbReference>
<comment type="pathway">
    <text evidence="1 9">Cofactor biosynthesis; pyrroloquinoline quinone biosynthesis.</text>
</comment>
<feature type="domain" description="Metallo-beta-lactamase" evidence="10">
    <location>
        <begin position="51"/>
        <end position="269"/>
    </location>
</feature>
<proteinExistence type="inferred from homology"/>
<evidence type="ECO:0000313" key="12">
    <source>
        <dbReference type="Proteomes" id="UP001596113"/>
    </source>
</evidence>
<evidence type="ECO:0000259" key="10">
    <source>
        <dbReference type="Pfam" id="PF12706"/>
    </source>
</evidence>
<evidence type="ECO:0000256" key="3">
    <source>
        <dbReference type="ARBA" id="ARBA00015084"/>
    </source>
</evidence>
<keyword evidence="4 9" id="KW-0813">Transport</keyword>
<comment type="function">
    <text evidence="9">May be involved in the transport of PQQ or its precursor to the periplasm.</text>
</comment>
<comment type="similarity">
    <text evidence="2 9">Belongs to the PqqB family.</text>
</comment>
<name>A0ABW0HJR6_9BACL</name>
<comment type="caution">
    <text evidence="11">The sequence shown here is derived from an EMBL/GenBank/DDBJ whole genome shotgun (WGS) entry which is preliminary data.</text>
</comment>